<sequence length="138" mass="17077">MFLNITHFLFKKRRYKTLYSFLEPIYQIFQRDYEWLHKIEENVRNMTDINELDQRTFEIIREYLFTQISDLETYIAQVKRTKINEYHLDYYRQSLDLLIKYKNNINDLEKAELPNLLYFYSDVRSASNGYVNTKQEET</sequence>
<dbReference type="Proteomes" id="UP000186058">
    <property type="component" value="Unassembled WGS sequence"/>
</dbReference>
<dbReference type="EMBL" id="LVWI01000030">
    <property type="protein sequence ID" value="OKP88501.1"/>
    <property type="molecule type" value="Genomic_DNA"/>
</dbReference>
<reference evidence="1 2" key="1">
    <citation type="submission" date="2016-03" db="EMBL/GenBank/DDBJ databases">
        <authorList>
            <person name="Sant'Anna F.H."/>
            <person name="Ambrosini A."/>
            <person name="Souza R."/>
            <person name="Bach E."/>
            <person name="Fernandes G."/>
            <person name="Balsanelli E."/>
            <person name="Baura V.A."/>
            <person name="Souza E.M."/>
            <person name="Passaglia L."/>
        </authorList>
    </citation>
    <scope>NUCLEOTIDE SEQUENCE [LARGE SCALE GENOMIC DNA]</scope>
    <source>
        <strain evidence="1 2">P26E</strain>
    </source>
</reference>
<gene>
    <name evidence="1" type="ORF">A3844_07305</name>
</gene>
<name>A0ABX3ETV6_9BACL</name>
<keyword evidence="2" id="KW-1185">Reference proteome</keyword>
<evidence type="ECO:0000313" key="1">
    <source>
        <dbReference type="EMBL" id="OKP88501.1"/>
    </source>
</evidence>
<evidence type="ECO:0000313" key="2">
    <source>
        <dbReference type="Proteomes" id="UP000186058"/>
    </source>
</evidence>
<protein>
    <submittedName>
        <fullName evidence="1">Uncharacterized protein</fullName>
    </submittedName>
</protein>
<accession>A0ABX3ETV6</accession>
<comment type="caution">
    <text evidence="1">The sequence shown here is derived from an EMBL/GenBank/DDBJ whole genome shotgun (WGS) entry which is preliminary data.</text>
</comment>
<proteinExistence type="predicted"/>
<organism evidence="1 2">
    <name type="scientific">Paenibacillus helianthi</name>
    <dbReference type="NCBI Taxonomy" id="1349432"/>
    <lineage>
        <taxon>Bacteria</taxon>
        <taxon>Bacillati</taxon>
        <taxon>Bacillota</taxon>
        <taxon>Bacilli</taxon>
        <taxon>Bacillales</taxon>
        <taxon>Paenibacillaceae</taxon>
        <taxon>Paenibacillus</taxon>
    </lineage>
</organism>